<evidence type="ECO:0000256" key="3">
    <source>
        <dbReference type="ARBA" id="ARBA00022989"/>
    </source>
</evidence>
<evidence type="ECO:0000256" key="4">
    <source>
        <dbReference type="ARBA" id="ARBA00023136"/>
    </source>
</evidence>
<keyword evidence="2 6" id="KW-0812">Transmembrane</keyword>
<sequence length="338" mass="37590">QATRWVLIALATAVILARGYLRLRIQRQIISSDIFMFLAWCAAVASACVDIRLAQLGALEKQVMSNLAGYTGGPDQIVQILKLFWAANLPFFTTFYLCKAALLTVYLQIFPPFMRKRRIILWAVIGYVIVSYIVSVAMALFYCWPVQTSWSLDPIKACTPSKGEQIFQLGWALHFAGDLMIFALPWSIVTNLQMGRSMKTGVFCTFLLGIINIVFCLVRFIHVQISTVGSSVPLSLIALWSALDQNIGLVIACLPALRPFFRRKESRDYYGSGPDRYRGTDLGAAEAGRRVTCDPYARELGPDNIVNASGAFDAGSLDDGKRSQSSVVELIRIPIERK</sequence>
<dbReference type="InterPro" id="IPR052337">
    <property type="entry name" value="SAT4-like"/>
</dbReference>
<dbReference type="InterPro" id="IPR049326">
    <property type="entry name" value="Rhodopsin_dom_fungi"/>
</dbReference>
<proteinExistence type="inferred from homology"/>
<comment type="subcellular location">
    <subcellularLocation>
        <location evidence="1">Membrane</location>
        <topology evidence="1">Multi-pass membrane protein</topology>
    </subcellularLocation>
</comment>
<dbReference type="OrthoDB" id="444631at2759"/>
<evidence type="ECO:0000256" key="1">
    <source>
        <dbReference type="ARBA" id="ARBA00004141"/>
    </source>
</evidence>
<evidence type="ECO:0000256" key="6">
    <source>
        <dbReference type="SAM" id="Phobius"/>
    </source>
</evidence>
<dbReference type="Pfam" id="PF20684">
    <property type="entry name" value="Fung_rhodopsin"/>
    <property type="match status" value="1"/>
</dbReference>
<gene>
    <name evidence="8" type="ORF">B0T10DRAFT_419501</name>
</gene>
<feature type="domain" description="Rhodopsin" evidence="7">
    <location>
        <begin position="17"/>
        <end position="263"/>
    </location>
</feature>
<feature type="transmembrane region" description="Helical" evidence="6">
    <location>
        <begin position="6"/>
        <end position="23"/>
    </location>
</feature>
<comment type="similarity">
    <text evidence="5">Belongs to the SAT4 family.</text>
</comment>
<protein>
    <recommendedName>
        <fullName evidence="7">Rhodopsin domain-containing protein</fullName>
    </recommendedName>
</protein>
<organism evidence="8 9">
    <name type="scientific">Thelonectria olida</name>
    <dbReference type="NCBI Taxonomy" id="1576542"/>
    <lineage>
        <taxon>Eukaryota</taxon>
        <taxon>Fungi</taxon>
        <taxon>Dikarya</taxon>
        <taxon>Ascomycota</taxon>
        <taxon>Pezizomycotina</taxon>
        <taxon>Sordariomycetes</taxon>
        <taxon>Hypocreomycetidae</taxon>
        <taxon>Hypocreales</taxon>
        <taxon>Nectriaceae</taxon>
        <taxon>Thelonectria</taxon>
    </lineage>
</organism>
<keyword evidence="9" id="KW-1185">Reference proteome</keyword>
<accession>A0A9P8VM65</accession>
<dbReference type="AlphaFoldDB" id="A0A9P8VM65"/>
<reference evidence="8 9" key="1">
    <citation type="journal article" date="2021" name="Nat. Commun.">
        <title>Genetic determinants of endophytism in the Arabidopsis root mycobiome.</title>
        <authorList>
            <person name="Mesny F."/>
            <person name="Miyauchi S."/>
            <person name="Thiergart T."/>
            <person name="Pickel B."/>
            <person name="Atanasova L."/>
            <person name="Karlsson M."/>
            <person name="Huettel B."/>
            <person name="Barry K.W."/>
            <person name="Haridas S."/>
            <person name="Chen C."/>
            <person name="Bauer D."/>
            <person name="Andreopoulos W."/>
            <person name="Pangilinan J."/>
            <person name="LaButti K."/>
            <person name="Riley R."/>
            <person name="Lipzen A."/>
            <person name="Clum A."/>
            <person name="Drula E."/>
            <person name="Henrissat B."/>
            <person name="Kohler A."/>
            <person name="Grigoriev I.V."/>
            <person name="Martin F.M."/>
            <person name="Hacquard S."/>
        </authorList>
    </citation>
    <scope>NUCLEOTIDE SEQUENCE [LARGE SCALE GENOMIC DNA]</scope>
    <source>
        <strain evidence="8 9">MPI-CAGE-CH-0241</strain>
    </source>
</reference>
<evidence type="ECO:0000313" key="9">
    <source>
        <dbReference type="Proteomes" id="UP000777438"/>
    </source>
</evidence>
<evidence type="ECO:0000256" key="2">
    <source>
        <dbReference type="ARBA" id="ARBA00022692"/>
    </source>
</evidence>
<dbReference type="GO" id="GO:0016020">
    <property type="term" value="C:membrane"/>
    <property type="evidence" value="ECO:0007669"/>
    <property type="project" value="UniProtKB-SubCell"/>
</dbReference>
<feature type="transmembrane region" description="Helical" evidence="6">
    <location>
        <begin position="119"/>
        <end position="142"/>
    </location>
</feature>
<dbReference type="PANTHER" id="PTHR33048:SF92">
    <property type="entry name" value="INTEGRAL MEMBRANE PROTEIN"/>
    <property type="match status" value="1"/>
</dbReference>
<name>A0A9P8VM65_9HYPO</name>
<dbReference type="EMBL" id="JAGPYM010000093">
    <property type="protein sequence ID" value="KAH6867697.1"/>
    <property type="molecule type" value="Genomic_DNA"/>
</dbReference>
<feature type="transmembrane region" description="Helical" evidence="6">
    <location>
        <begin position="35"/>
        <end position="54"/>
    </location>
</feature>
<evidence type="ECO:0000313" key="8">
    <source>
        <dbReference type="EMBL" id="KAH6867697.1"/>
    </source>
</evidence>
<evidence type="ECO:0000256" key="5">
    <source>
        <dbReference type="ARBA" id="ARBA00038359"/>
    </source>
</evidence>
<comment type="caution">
    <text evidence="8">The sequence shown here is derived from an EMBL/GenBank/DDBJ whole genome shotgun (WGS) entry which is preliminary data.</text>
</comment>
<evidence type="ECO:0000259" key="7">
    <source>
        <dbReference type="Pfam" id="PF20684"/>
    </source>
</evidence>
<feature type="transmembrane region" description="Helical" evidence="6">
    <location>
        <begin position="83"/>
        <end position="107"/>
    </location>
</feature>
<dbReference type="PANTHER" id="PTHR33048">
    <property type="entry name" value="PTH11-LIKE INTEGRAL MEMBRANE PROTEIN (AFU_ORTHOLOGUE AFUA_5G11245)"/>
    <property type="match status" value="1"/>
</dbReference>
<feature type="transmembrane region" description="Helical" evidence="6">
    <location>
        <begin position="201"/>
        <end position="222"/>
    </location>
</feature>
<feature type="transmembrane region" description="Helical" evidence="6">
    <location>
        <begin position="169"/>
        <end position="189"/>
    </location>
</feature>
<keyword evidence="4 6" id="KW-0472">Membrane</keyword>
<feature type="transmembrane region" description="Helical" evidence="6">
    <location>
        <begin position="234"/>
        <end position="257"/>
    </location>
</feature>
<feature type="non-terminal residue" evidence="8">
    <location>
        <position position="338"/>
    </location>
</feature>
<dbReference type="Proteomes" id="UP000777438">
    <property type="component" value="Unassembled WGS sequence"/>
</dbReference>
<keyword evidence="3 6" id="KW-1133">Transmembrane helix</keyword>